<sequence>MTTPSFDSVEAQASYGIGLQVGQQLQESGLEGLIPEALLAGLRDALEGNAPAVPVDVVHRALREVHERADAVRRDRQQVLAVEGQQFLAENAQKEGVDSTESGLQFRVLTQGEGAIPARQDRVRVHYTGRLIDGSVFDSSVERGQPAEFPVSGVIPGWIEALTLMPVGSKWELYIPHNLAYGERGAGASIPPFSALIFEVELLEIL</sequence>
<dbReference type="InterPro" id="IPR036944">
    <property type="entry name" value="PPIase_FKBP_N_sf"/>
</dbReference>
<reference evidence="10" key="5">
    <citation type="submission" date="2024-05" db="EMBL/GenBank/DDBJ databases">
        <title>Identification of Pectobacterium versatile causing blackleg of potato from New York State with a whole genome sequencing approach.</title>
        <authorList>
            <person name="Ma X."/>
            <person name="Swingle B."/>
        </authorList>
    </citation>
    <scope>NUCLEOTIDE SEQUENCE</scope>
    <source>
        <strain evidence="10">NY1588A</strain>
    </source>
</reference>
<evidence type="ECO:0000313" key="12">
    <source>
        <dbReference type="Proteomes" id="UP000008044"/>
    </source>
</evidence>
<dbReference type="GeneID" id="45847969"/>
<dbReference type="InterPro" id="IPR001179">
    <property type="entry name" value="PPIase_FKBP_dom"/>
</dbReference>
<dbReference type="Pfam" id="PF00254">
    <property type="entry name" value="FKBP_C"/>
    <property type="match status" value="1"/>
</dbReference>
<feature type="domain" description="PPIase FKBP-type" evidence="8">
    <location>
        <begin position="120"/>
        <end position="206"/>
    </location>
</feature>
<evidence type="ECO:0000313" key="11">
    <source>
        <dbReference type="EMBL" id="RKO77578.1"/>
    </source>
</evidence>
<evidence type="ECO:0000256" key="2">
    <source>
        <dbReference type="ARBA" id="ARBA00006577"/>
    </source>
</evidence>
<dbReference type="InterPro" id="IPR046357">
    <property type="entry name" value="PPIase_dom_sf"/>
</dbReference>
<dbReference type="AlphaFoldDB" id="A0A0H3I743"/>
<reference evidence="9" key="2">
    <citation type="submission" date="2012-03" db="EMBL/GenBank/DDBJ databases">
        <authorList>
            <person name="Koskinen P."/>
            <person name="Laine P."/>
            <person name="Niemi O."/>
            <person name="Nykyri J."/>
            <person name="Harjunpaa H."/>
            <person name="Auvinen P."/>
            <person name="Paulin L."/>
            <person name="Pirhonen M."/>
            <person name="Palva T."/>
            <person name="Holm L."/>
        </authorList>
    </citation>
    <scope>NUCLEOTIDE SEQUENCE</scope>
    <source>
        <strain evidence="9">SCC3193</strain>
    </source>
</reference>
<dbReference type="OMA" id="THYHGTF"/>
<organism evidence="9 12">
    <name type="scientific">Pectobacterium parmentieri</name>
    <dbReference type="NCBI Taxonomy" id="1905730"/>
    <lineage>
        <taxon>Bacteria</taxon>
        <taxon>Pseudomonadati</taxon>
        <taxon>Pseudomonadota</taxon>
        <taxon>Gammaproteobacteria</taxon>
        <taxon>Enterobacterales</taxon>
        <taxon>Pectobacteriaceae</taxon>
        <taxon>Pectobacterium</taxon>
    </lineage>
</organism>
<dbReference type="Proteomes" id="UP000008044">
    <property type="component" value="Chromosome"/>
</dbReference>
<dbReference type="OrthoDB" id="9814548at2"/>
<dbReference type="Gene3D" id="1.10.287.460">
    <property type="entry name" value="Peptidyl-prolyl cis-trans isomerase, FKBP-type, N-terminal domain"/>
    <property type="match status" value="1"/>
</dbReference>
<evidence type="ECO:0000259" key="8">
    <source>
        <dbReference type="PROSITE" id="PS50059"/>
    </source>
</evidence>
<dbReference type="EMBL" id="WABS01000018">
    <property type="protein sequence ID" value="MBI0554939.1"/>
    <property type="molecule type" value="Genomic_DNA"/>
</dbReference>
<evidence type="ECO:0000256" key="6">
    <source>
        <dbReference type="PROSITE-ProRule" id="PRU00277"/>
    </source>
</evidence>
<evidence type="ECO:0000313" key="14">
    <source>
        <dbReference type="Proteomes" id="UP001194579"/>
    </source>
</evidence>
<dbReference type="Pfam" id="PF01346">
    <property type="entry name" value="FKBP_N"/>
    <property type="match status" value="1"/>
</dbReference>
<dbReference type="Proteomes" id="UP000269665">
    <property type="component" value="Unassembled WGS sequence"/>
</dbReference>
<protein>
    <recommendedName>
        <fullName evidence="7">Peptidyl-prolyl cis-trans isomerase</fullName>
        <ecNumber evidence="7">5.2.1.8</ecNumber>
    </recommendedName>
</protein>
<dbReference type="STRING" id="1905730.W5S_3722"/>
<dbReference type="EC" id="5.2.1.8" evidence="7"/>
<gene>
    <name evidence="9" type="ordered locus">W5S_3722</name>
    <name evidence="11" type="ORF">C5E00_12670</name>
    <name evidence="10" type="ORF">F6Q06_10615</name>
</gene>
<evidence type="ECO:0000313" key="9">
    <source>
        <dbReference type="EMBL" id="AFI91785.1"/>
    </source>
</evidence>
<dbReference type="FunFam" id="1.10.287.460:FF:000001">
    <property type="entry name" value="Peptidyl-prolyl cis-trans isomerase"/>
    <property type="match status" value="1"/>
</dbReference>
<evidence type="ECO:0000256" key="7">
    <source>
        <dbReference type="RuleBase" id="RU003915"/>
    </source>
</evidence>
<keyword evidence="4 6" id="KW-0697">Rotamase</keyword>
<evidence type="ECO:0000256" key="4">
    <source>
        <dbReference type="ARBA" id="ARBA00023110"/>
    </source>
</evidence>
<dbReference type="HOGENOM" id="CLU_013615_0_3_6"/>
<evidence type="ECO:0000313" key="10">
    <source>
        <dbReference type="EMBL" id="MBI0554939.1"/>
    </source>
</evidence>
<proteinExistence type="inferred from homology"/>
<keyword evidence="14" id="KW-1185">Reference proteome</keyword>
<dbReference type="KEGG" id="ppar:A8F97_00705"/>
<comment type="subunit">
    <text evidence="3">Homodimer.</text>
</comment>
<dbReference type="SUPFAM" id="SSF54534">
    <property type="entry name" value="FKBP-like"/>
    <property type="match status" value="1"/>
</dbReference>
<comment type="similarity">
    <text evidence="2 7">Belongs to the FKBP-type PPIase family.</text>
</comment>
<evidence type="ECO:0000256" key="3">
    <source>
        <dbReference type="ARBA" id="ARBA00011738"/>
    </source>
</evidence>
<dbReference type="RefSeq" id="WP_014701238.1">
    <property type="nucleotide sequence ID" value="NC_017845.1"/>
</dbReference>
<dbReference type="EMBL" id="PSZG01000001">
    <property type="protein sequence ID" value="RKO77578.1"/>
    <property type="molecule type" value="Genomic_DNA"/>
</dbReference>
<comment type="catalytic activity">
    <reaction evidence="1 6 7">
        <text>[protein]-peptidylproline (omega=180) = [protein]-peptidylproline (omega=0)</text>
        <dbReference type="Rhea" id="RHEA:16237"/>
        <dbReference type="Rhea" id="RHEA-COMP:10747"/>
        <dbReference type="Rhea" id="RHEA-COMP:10748"/>
        <dbReference type="ChEBI" id="CHEBI:83833"/>
        <dbReference type="ChEBI" id="CHEBI:83834"/>
        <dbReference type="EC" id="5.2.1.8"/>
    </reaction>
</comment>
<dbReference type="eggNOG" id="COG0545">
    <property type="taxonomic scope" value="Bacteria"/>
</dbReference>
<dbReference type="PANTHER" id="PTHR43811">
    <property type="entry name" value="FKBP-TYPE PEPTIDYL-PROLYL CIS-TRANS ISOMERASE FKPA"/>
    <property type="match status" value="1"/>
</dbReference>
<evidence type="ECO:0000256" key="5">
    <source>
        <dbReference type="ARBA" id="ARBA00023235"/>
    </source>
</evidence>
<dbReference type="Gene3D" id="3.10.50.40">
    <property type="match status" value="1"/>
</dbReference>
<keyword evidence="5 6" id="KW-0413">Isomerase</keyword>
<dbReference type="EMBL" id="CP003415">
    <property type="protein sequence ID" value="AFI91785.1"/>
    <property type="molecule type" value="Genomic_DNA"/>
</dbReference>
<dbReference type="Proteomes" id="UP001194579">
    <property type="component" value="Unassembled WGS sequence"/>
</dbReference>
<evidence type="ECO:0000313" key="13">
    <source>
        <dbReference type="Proteomes" id="UP000269665"/>
    </source>
</evidence>
<name>A0A0H3I743_PECPM</name>
<dbReference type="GO" id="GO:0003755">
    <property type="term" value="F:peptidyl-prolyl cis-trans isomerase activity"/>
    <property type="evidence" value="ECO:0007669"/>
    <property type="project" value="UniProtKB-UniRule"/>
</dbReference>
<dbReference type="PATRIC" id="fig|1166016.3.peg.3785"/>
<dbReference type="FunFam" id="3.10.50.40:FF:000004">
    <property type="entry name" value="Peptidyl-prolyl cis-trans isomerase"/>
    <property type="match status" value="1"/>
</dbReference>
<reference evidence="14" key="4">
    <citation type="submission" date="2023-07" db="EMBL/GenBank/DDBJ databases">
        <title>Identification of Pectobacterium versatile causing blackleg of potato from New York State with a whole genome sequencing approach.</title>
        <authorList>
            <person name="Ma X."/>
            <person name="Swingle B."/>
        </authorList>
    </citation>
    <scope>NUCLEOTIDE SEQUENCE [LARGE SCALE GENOMIC DNA]</scope>
    <source>
        <strain evidence="14">NY1588A</strain>
    </source>
</reference>
<dbReference type="GO" id="GO:0006457">
    <property type="term" value="P:protein folding"/>
    <property type="evidence" value="ECO:0007669"/>
    <property type="project" value="InterPro"/>
</dbReference>
<dbReference type="PANTHER" id="PTHR43811:SF23">
    <property type="entry name" value="FKBP-TYPE 22 KDA PEPTIDYL-PROLYL CIS-TRANS ISOMERASE"/>
    <property type="match status" value="1"/>
</dbReference>
<reference evidence="11 13" key="3">
    <citation type="journal article" date="2018" name="BMC Genomics">
        <title>High genomic variability in the plant pathogenic bacterium Pectobacterium parmentieri deciphered from de novo assembled complete genomes.</title>
        <authorList>
            <person name="Zoledowska S."/>
            <person name="Motyka-Pomagruk A."/>
            <person name="Sledz W."/>
            <person name="Mengoni A."/>
            <person name="Lojkowska E."/>
        </authorList>
    </citation>
    <scope>NUCLEOTIDE SEQUENCE [LARGE SCALE GENOMIC DNA]</scope>
    <source>
        <strain evidence="11 13">IFB5626</strain>
    </source>
</reference>
<dbReference type="PROSITE" id="PS50059">
    <property type="entry name" value="FKBP_PPIASE"/>
    <property type="match status" value="1"/>
</dbReference>
<reference evidence="9 12" key="1">
    <citation type="journal article" date="2012" name="J. Bacteriol.">
        <title>Genome sequence of Pectobacterium sp. strain SCC3193.</title>
        <authorList>
            <person name="Koskinen J.P."/>
            <person name="Laine P."/>
            <person name="Niemi O."/>
            <person name="Nykyri J."/>
            <person name="Harjunpaa H."/>
            <person name="Auvinen P."/>
            <person name="Paulin L."/>
            <person name="Pirhonen M."/>
            <person name="Palva T."/>
            <person name="Holm L."/>
        </authorList>
    </citation>
    <scope>NUCLEOTIDE SEQUENCE [LARGE SCALE GENOMIC DNA]</scope>
    <source>
        <strain evidence="9 12">SCC3193</strain>
    </source>
</reference>
<dbReference type="InterPro" id="IPR000774">
    <property type="entry name" value="PPIase_FKBP_N"/>
</dbReference>
<dbReference type="KEGG" id="pec:W5S_3722"/>
<evidence type="ECO:0000256" key="1">
    <source>
        <dbReference type="ARBA" id="ARBA00000971"/>
    </source>
</evidence>
<dbReference type="NCBIfam" id="NF008602">
    <property type="entry name" value="PRK11570.1"/>
    <property type="match status" value="1"/>
</dbReference>
<accession>A0A0H3I743</accession>